<evidence type="ECO:0000313" key="2">
    <source>
        <dbReference type="EMBL" id="PIR74516.1"/>
    </source>
</evidence>
<gene>
    <name evidence="2" type="ORF">COU35_01990</name>
</gene>
<organism evidence="2 3">
    <name type="scientific">Candidatus Magasanikbacteria bacterium CG10_big_fil_rev_8_21_14_0_10_47_10</name>
    <dbReference type="NCBI Taxonomy" id="1974652"/>
    <lineage>
        <taxon>Bacteria</taxon>
        <taxon>Candidatus Magasanikiibacteriota</taxon>
    </lineage>
</organism>
<dbReference type="AlphaFoldDB" id="A0A2H0TSK5"/>
<evidence type="ECO:0000313" key="3">
    <source>
        <dbReference type="Proteomes" id="UP000230154"/>
    </source>
</evidence>
<comment type="caution">
    <text evidence="2">The sequence shown here is derived from an EMBL/GenBank/DDBJ whole genome shotgun (WGS) entry which is preliminary data.</text>
</comment>
<feature type="region of interest" description="Disordered" evidence="1">
    <location>
        <begin position="208"/>
        <end position="238"/>
    </location>
</feature>
<protein>
    <submittedName>
        <fullName evidence="2">Uncharacterized protein</fullName>
    </submittedName>
</protein>
<sequence>MPETMQGGPSPRDIGFAETQELPAVPVEKSKRTAKQMTGKELEHASADELLTMAEEAEQSGAQFVDEKDEASVRAVTEARPDKTNAFDVAAIRDQIEKMDESSAEAKKLGLETSGLKKLNIRVGEEFTVFDLDGKEKHSVEILGVDSQGNIVGRRDDGEIKKVDQATWKVMAREKWVVPQNIAKTGEFQRRKAATAAARDKKASLYATLPEMPKRRISTEQPPVQIKPPAVLELTPPPPKKSWFKRLFGR</sequence>
<dbReference type="Proteomes" id="UP000230154">
    <property type="component" value="Unassembled WGS sequence"/>
</dbReference>
<evidence type="ECO:0000256" key="1">
    <source>
        <dbReference type="SAM" id="MobiDB-lite"/>
    </source>
</evidence>
<proteinExistence type="predicted"/>
<name>A0A2H0TSK5_9BACT</name>
<feature type="region of interest" description="Disordered" evidence="1">
    <location>
        <begin position="1"/>
        <end position="40"/>
    </location>
</feature>
<accession>A0A2H0TSK5</accession>
<dbReference type="EMBL" id="PFCB01000018">
    <property type="protein sequence ID" value="PIR74516.1"/>
    <property type="molecule type" value="Genomic_DNA"/>
</dbReference>
<reference evidence="3" key="1">
    <citation type="submission" date="2017-09" db="EMBL/GenBank/DDBJ databases">
        <title>Depth-based differentiation of microbial function through sediment-hosted aquifers and enrichment of novel symbionts in the deep terrestrial subsurface.</title>
        <authorList>
            <person name="Probst A.J."/>
            <person name="Ladd B."/>
            <person name="Jarett J.K."/>
            <person name="Geller-Mcgrath D.E."/>
            <person name="Sieber C.M.K."/>
            <person name="Emerson J.B."/>
            <person name="Anantharaman K."/>
            <person name="Thomas B.C."/>
            <person name="Malmstrom R."/>
            <person name="Stieglmeier M."/>
            <person name="Klingl A."/>
            <person name="Woyke T."/>
            <person name="Ryan C.M."/>
            <person name="Banfield J.F."/>
        </authorList>
    </citation>
    <scope>NUCLEOTIDE SEQUENCE [LARGE SCALE GENOMIC DNA]</scope>
</reference>